<feature type="compositionally biased region" description="Acidic residues" evidence="1">
    <location>
        <begin position="136"/>
        <end position="152"/>
    </location>
</feature>
<reference evidence="2" key="1">
    <citation type="submission" date="2023-10" db="EMBL/GenBank/DDBJ databases">
        <authorList>
            <person name="Noh H."/>
        </authorList>
    </citation>
    <scope>NUCLEOTIDE SEQUENCE</scope>
    <source>
        <strain evidence="2">DUCC4014</strain>
    </source>
</reference>
<dbReference type="EMBL" id="CP086718">
    <property type="protein sequence ID" value="WOO83776.1"/>
    <property type="molecule type" value="Genomic_DNA"/>
</dbReference>
<dbReference type="Proteomes" id="UP000827549">
    <property type="component" value="Chromosome 5"/>
</dbReference>
<keyword evidence="3" id="KW-1185">Reference proteome</keyword>
<dbReference type="RefSeq" id="XP_062629802.1">
    <property type="nucleotide sequence ID" value="XM_062773818.1"/>
</dbReference>
<accession>A0AAF0YFR1</accession>
<evidence type="ECO:0000256" key="1">
    <source>
        <dbReference type="SAM" id="MobiDB-lite"/>
    </source>
</evidence>
<evidence type="ECO:0000313" key="3">
    <source>
        <dbReference type="Proteomes" id="UP000827549"/>
    </source>
</evidence>
<organism evidence="2 3">
    <name type="scientific">Vanrija pseudolonga</name>
    <dbReference type="NCBI Taxonomy" id="143232"/>
    <lineage>
        <taxon>Eukaryota</taxon>
        <taxon>Fungi</taxon>
        <taxon>Dikarya</taxon>
        <taxon>Basidiomycota</taxon>
        <taxon>Agaricomycotina</taxon>
        <taxon>Tremellomycetes</taxon>
        <taxon>Trichosporonales</taxon>
        <taxon>Trichosporonaceae</taxon>
        <taxon>Vanrija</taxon>
    </lineage>
</organism>
<feature type="region of interest" description="Disordered" evidence="1">
    <location>
        <begin position="135"/>
        <end position="173"/>
    </location>
</feature>
<gene>
    <name evidence="2" type="ORF">LOC62_05G007299</name>
</gene>
<sequence length="239" mass="27168">MLRSVATLVCVLPSNPIGYDELDLKIRGTIVKFTGKNTTDTTHVLWTPRRGQRYIPPRRDDRGKIKSWLRLSLTAVAWRIATGFENCRFTLVNVGAVSAKDAEVEHDIAAWDVEADRVPESWHWLHKGDYLPRDSEGDDYYDSDDDGDDDGTREDGGEKTQHDGLSQPHTVEPGEEVRAARIEAGFRSQVARYCREAGLDDEATRKRQELIRFITMDEYFAEPGLLDVFDAEELAPWLT</sequence>
<name>A0AAF0YFR1_9TREE</name>
<dbReference type="GeneID" id="87810472"/>
<proteinExistence type="predicted"/>
<feature type="compositionally biased region" description="Basic and acidic residues" evidence="1">
    <location>
        <begin position="153"/>
        <end position="162"/>
    </location>
</feature>
<protein>
    <submittedName>
        <fullName evidence="2">Uncharacterized protein</fullName>
    </submittedName>
</protein>
<dbReference type="AlphaFoldDB" id="A0AAF0YFR1"/>
<evidence type="ECO:0000313" key="2">
    <source>
        <dbReference type="EMBL" id="WOO83776.1"/>
    </source>
</evidence>